<reference evidence="3 4" key="1">
    <citation type="submission" date="2023-04" db="EMBL/GenBank/DDBJ databases">
        <title>Funneling lignin-derived compounds into biodiesel using alkali-halophilic Citricoccus sp. P2.</title>
        <authorList>
            <person name="Luo C.-B."/>
        </authorList>
    </citation>
    <scope>NUCLEOTIDE SEQUENCE [LARGE SCALE GENOMIC DNA]</scope>
    <source>
        <strain evidence="3 4">P2</strain>
    </source>
</reference>
<organism evidence="3 4">
    <name type="scientific">Citricoccus muralis</name>
    <dbReference type="NCBI Taxonomy" id="169134"/>
    <lineage>
        <taxon>Bacteria</taxon>
        <taxon>Bacillati</taxon>
        <taxon>Actinomycetota</taxon>
        <taxon>Actinomycetes</taxon>
        <taxon>Micrococcales</taxon>
        <taxon>Micrococcaceae</taxon>
        <taxon>Citricoccus</taxon>
    </lineage>
</organism>
<feature type="transmembrane region" description="Helical" evidence="1">
    <location>
        <begin position="231"/>
        <end position="251"/>
    </location>
</feature>
<evidence type="ECO:0000313" key="4">
    <source>
        <dbReference type="Proteomes" id="UP001219037"/>
    </source>
</evidence>
<accession>A0ABY8H6N4</accession>
<keyword evidence="1" id="KW-0812">Transmembrane</keyword>
<sequence length="446" mass="47082">MPSAPSSSTRATVPVTFRYESVTYDVALPQSTSLAESLPMIADEMGILTPQRASSGFRVSNNLGEELELEARIGEIGIQAGEILTIQTRGDSTQEQIYDDLVEALGDAVDAQEDAWTPKDSMRLCVIVSSSLLMVVAIILWFSPGLMSMLVGVGTAIAGILATTVIVRHQDPFGAVLVHWASTALAAAGASALFESLGLKLLVTGVALMVVGGLGAITLRDARGSHQLGPVSGLIFAGIMTAWAGTSMEFLLQPLEFTVGTTATITALVLIMTPWLALAFTPIRSYIPRTEAERQRDRQVYEHSIVARYERFGRSFAISVKIGGTAVLGLTVPFIFQGGIAEIVLLAALGSSLLLNTRRVYARYEVMIGVAAGALVLFEAAVSVALRQPELLDAVLWLLIGVAAVVLVLGTLNRSYSASASRIADTISVIALLVIVPAAALTTGLV</sequence>
<feature type="transmembrane region" description="Helical" evidence="1">
    <location>
        <begin position="367"/>
        <end position="388"/>
    </location>
</feature>
<evidence type="ECO:0000259" key="2">
    <source>
        <dbReference type="Pfam" id="PF19053"/>
    </source>
</evidence>
<feature type="transmembrane region" description="Helical" evidence="1">
    <location>
        <begin position="424"/>
        <end position="445"/>
    </location>
</feature>
<evidence type="ECO:0000256" key="1">
    <source>
        <dbReference type="SAM" id="Phobius"/>
    </source>
</evidence>
<proteinExistence type="predicted"/>
<keyword evidence="4" id="KW-1185">Reference proteome</keyword>
<feature type="transmembrane region" description="Helical" evidence="1">
    <location>
        <begin position="124"/>
        <end position="143"/>
    </location>
</feature>
<dbReference type="InterPro" id="IPR044049">
    <property type="entry name" value="EccD_transm"/>
</dbReference>
<feature type="transmembrane region" description="Helical" evidence="1">
    <location>
        <begin position="174"/>
        <end position="194"/>
    </location>
</feature>
<dbReference type="Pfam" id="PF19053">
    <property type="entry name" value="EccD"/>
    <property type="match status" value="1"/>
</dbReference>
<evidence type="ECO:0000313" key="3">
    <source>
        <dbReference type="EMBL" id="WFP16804.1"/>
    </source>
</evidence>
<feature type="transmembrane region" description="Helical" evidence="1">
    <location>
        <begin position="200"/>
        <end position="219"/>
    </location>
</feature>
<feature type="transmembrane region" description="Helical" evidence="1">
    <location>
        <begin position="334"/>
        <end position="355"/>
    </location>
</feature>
<dbReference type="Proteomes" id="UP001219037">
    <property type="component" value="Chromosome"/>
</dbReference>
<keyword evidence="1" id="KW-1133">Transmembrane helix</keyword>
<feature type="transmembrane region" description="Helical" evidence="1">
    <location>
        <begin position="257"/>
        <end position="280"/>
    </location>
</feature>
<keyword evidence="1" id="KW-0472">Membrane</keyword>
<name>A0ABY8H6N4_9MICC</name>
<gene>
    <name evidence="3" type="ORF">P8192_01355</name>
</gene>
<feature type="transmembrane region" description="Helical" evidence="1">
    <location>
        <begin position="149"/>
        <end position="167"/>
    </location>
</feature>
<dbReference type="RefSeq" id="WP_278157899.1">
    <property type="nucleotide sequence ID" value="NZ_CP121252.1"/>
</dbReference>
<protein>
    <recommendedName>
        <fullName evidence="2">EccD-like transmembrane domain-containing protein</fullName>
    </recommendedName>
</protein>
<dbReference type="EMBL" id="CP121252">
    <property type="protein sequence ID" value="WFP16804.1"/>
    <property type="molecule type" value="Genomic_DNA"/>
</dbReference>
<feature type="transmembrane region" description="Helical" evidence="1">
    <location>
        <begin position="394"/>
        <end position="412"/>
    </location>
</feature>
<feature type="domain" description="EccD-like transmembrane" evidence="2">
    <location>
        <begin position="123"/>
        <end position="445"/>
    </location>
</feature>